<dbReference type="EMBL" id="OD041914">
    <property type="protein sequence ID" value="CAD7421032.1"/>
    <property type="molecule type" value="Genomic_DNA"/>
</dbReference>
<dbReference type="AlphaFoldDB" id="A0A7R9DUF6"/>
<name>A0A7R9DUF6_TIMPO</name>
<organism evidence="1">
    <name type="scientific">Timema poppense</name>
    <name type="common">Walking stick</name>
    <dbReference type="NCBI Taxonomy" id="170557"/>
    <lineage>
        <taxon>Eukaryota</taxon>
        <taxon>Metazoa</taxon>
        <taxon>Ecdysozoa</taxon>
        <taxon>Arthropoda</taxon>
        <taxon>Hexapoda</taxon>
        <taxon>Insecta</taxon>
        <taxon>Pterygota</taxon>
        <taxon>Neoptera</taxon>
        <taxon>Polyneoptera</taxon>
        <taxon>Phasmatodea</taxon>
        <taxon>Timematodea</taxon>
        <taxon>Timematoidea</taxon>
        <taxon>Timematidae</taxon>
        <taxon>Timema</taxon>
    </lineage>
</organism>
<proteinExistence type="predicted"/>
<gene>
    <name evidence="1" type="ORF">TPSB3V08_LOCUS14447</name>
</gene>
<reference evidence="1" key="1">
    <citation type="submission" date="2020-11" db="EMBL/GenBank/DDBJ databases">
        <authorList>
            <person name="Tran Van P."/>
        </authorList>
    </citation>
    <scope>NUCLEOTIDE SEQUENCE</scope>
</reference>
<sequence length="151" mass="17604">MEDGDGEDGQHITIMRRTLSLLLLPLFCCTNIFCSRMNAYLLETKWELRSTVECCDNISNQNNIDRVTCVCVQDKTQVQSGQITSTVRPIDRKRQECVRFKEELSSQAIYIRRFRHDEMLVSNRSEKQTPTLSLRNVNRVHDVHGTEKRVL</sequence>
<protein>
    <submittedName>
        <fullName evidence="1">Uncharacterized protein</fullName>
    </submittedName>
</protein>
<evidence type="ECO:0000313" key="1">
    <source>
        <dbReference type="EMBL" id="CAD7421032.1"/>
    </source>
</evidence>
<accession>A0A7R9DUF6</accession>